<dbReference type="Pfam" id="PF13456">
    <property type="entry name" value="RVT_3"/>
    <property type="match status" value="1"/>
</dbReference>
<dbReference type="GO" id="GO:0004523">
    <property type="term" value="F:RNA-DNA hybrid ribonuclease activity"/>
    <property type="evidence" value="ECO:0007669"/>
    <property type="project" value="InterPro"/>
</dbReference>
<name>A0AAV5L8S2_9ROSI</name>
<organism evidence="2 3">
    <name type="scientific">Rubroshorea leprosula</name>
    <dbReference type="NCBI Taxonomy" id="152421"/>
    <lineage>
        <taxon>Eukaryota</taxon>
        <taxon>Viridiplantae</taxon>
        <taxon>Streptophyta</taxon>
        <taxon>Embryophyta</taxon>
        <taxon>Tracheophyta</taxon>
        <taxon>Spermatophyta</taxon>
        <taxon>Magnoliopsida</taxon>
        <taxon>eudicotyledons</taxon>
        <taxon>Gunneridae</taxon>
        <taxon>Pentapetalae</taxon>
        <taxon>rosids</taxon>
        <taxon>malvids</taxon>
        <taxon>Malvales</taxon>
        <taxon>Dipterocarpaceae</taxon>
        <taxon>Rubroshorea</taxon>
    </lineage>
</organism>
<dbReference type="CDD" id="cd06222">
    <property type="entry name" value="RNase_H_like"/>
    <property type="match status" value="1"/>
</dbReference>
<dbReference type="EMBL" id="BPVZ01000100">
    <property type="protein sequence ID" value="GKV33339.1"/>
    <property type="molecule type" value="Genomic_DNA"/>
</dbReference>
<accession>A0AAV5L8S2</accession>
<reference evidence="2 3" key="1">
    <citation type="journal article" date="2021" name="Commun. Biol.">
        <title>The genome of Shorea leprosula (Dipterocarpaceae) highlights the ecological relevance of drought in aseasonal tropical rainforests.</title>
        <authorList>
            <person name="Ng K.K.S."/>
            <person name="Kobayashi M.J."/>
            <person name="Fawcett J.A."/>
            <person name="Hatakeyama M."/>
            <person name="Paape T."/>
            <person name="Ng C.H."/>
            <person name="Ang C.C."/>
            <person name="Tnah L.H."/>
            <person name="Lee C.T."/>
            <person name="Nishiyama T."/>
            <person name="Sese J."/>
            <person name="O'Brien M.J."/>
            <person name="Copetti D."/>
            <person name="Mohd Noor M.I."/>
            <person name="Ong R.C."/>
            <person name="Putra M."/>
            <person name="Sireger I.Z."/>
            <person name="Indrioko S."/>
            <person name="Kosugi Y."/>
            <person name="Izuno A."/>
            <person name="Isagi Y."/>
            <person name="Lee S.L."/>
            <person name="Shimizu K.K."/>
        </authorList>
    </citation>
    <scope>NUCLEOTIDE SEQUENCE [LARGE SCALE GENOMIC DNA]</scope>
    <source>
        <strain evidence="2">214</strain>
    </source>
</reference>
<protein>
    <recommendedName>
        <fullName evidence="1">RNase H type-1 domain-containing protein</fullName>
    </recommendedName>
</protein>
<dbReference type="InterPro" id="IPR002156">
    <property type="entry name" value="RNaseH_domain"/>
</dbReference>
<proteinExistence type="predicted"/>
<feature type="domain" description="RNase H type-1" evidence="1">
    <location>
        <begin position="4"/>
        <end position="113"/>
    </location>
</feature>
<keyword evidence="3" id="KW-1185">Reference proteome</keyword>
<dbReference type="GO" id="GO:0003676">
    <property type="term" value="F:nucleic acid binding"/>
    <property type="evidence" value="ECO:0007669"/>
    <property type="project" value="InterPro"/>
</dbReference>
<evidence type="ECO:0000313" key="2">
    <source>
        <dbReference type="EMBL" id="GKV33339.1"/>
    </source>
</evidence>
<dbReference type="SUPFAM" id="SSF53098">
    <property type="entry name" value="Ribonuclease H-like"/>
    <property type="match status" value="1"/>
</dbReference>
<dbReference type="InterPro" id="IPR053151">
    <property type="entry name" value="RNase_H-like"/>
</dbReference>
<dbReference type="AlphaFoldDB" id="A0AAV5L8S2"/>
<gene>
    <name evidence="2" type="ORF">SLEP1_g41862</name>
</gene>
<dbReference type="InterPro" id="IPR036397">
    <property type="entry name" value="RNaseH_sf"/>
</dbReference>
<sequence>MNHSSGRASASICDHGGRWLHGFAINIGPQSSFMAELWGCRTGLQLASDLRISHLVLKMDSLLAAQMIQARKAGDGLASVLLSDIFHLLNSFKVCTVQHTLREGNSATDFMASIGQNLTQGTTFFPNPPVGIGSILHGDSIGTLFLMT</sequence>
<dbReference type="InterPro" id="IPR012337">
    <property type="entry name" value="RNaseH-like_sf"/>
</dbReference>
<evidence type="ECO:0000313" key="3">
    <source>
        <dbReference type="Proteomes" id="UP001054252"/>
    </source>
</evidence>
<comment type="caution">
    <text evidence="2">The sequence shown here is derived from an EMBL/GenBank/DDBJ whole genome shotgun (WGS) entry which is preliminary data.</text>
</comment>
<dbReference type="Gene3D" id="3.30.420.10">
    <property type="entry name" value="Ribonuclease H-like superfamily/Ribonuclease H"/>
    <property type="match status" value="1"/>
</dbReference>
<dbReference type="PANTHER" id="PTHR47723:SF19">
    <property type="entry name" value="POLYNUCLEOTIDYL TRANSFERASE, RIBONUCLEASE H-LIKE SUPERFAMILY PROTEIN"/>
    <property type="match status" value="1"/>
</dbReference>
<evidence type="ECO:0000259" key="1">
    <source>
        <dbReference type="Pfam" id="PF13456"/>
    </source>
</evidence>
<dbReference type="Proteomes" id="UP001054252">
    <property type="component" value="Unassembled WGS sequence"/>
</dbReference>
<dbReference type="InterPro" id="IPR044730">
    <property type="entry name" value="RNase_H-like_dom_plant"/>
</dbReference>
<dbReference type="PANTHER" id="PTHR47723">
    <property type="entry name" value="OS05G0353850 PROTEIN"/>
    <property type="match status" value="1"/>
</dbReference>